<dbReference type="PRINTS" id="PR00111">
    <property type="entry name" value="ABHYDROLASE"/>
</dbReference>
<dbReference type="InterPro" id="IPR000073">
    <property type="entry name" value="AB_hydrolase_1"/>
</dbReference>
<accession>A0A833M9U6</accession>
<dbReference type="Pfam" id="PF00561">
    <property type="entry name" value="Abhydrolase_1"/>
    <property type="match status" value="1"/>
</dbReference>
<evidence type="ECO:0000313" key="2">
    <source>
        <dbReference type="EMBL" id="KAB3530860.1"/>
    </source>
</evidence>
<evidence type="ECO:0000313" key="3">
    <source>
        <dbReference type="Proteomes" id="UP000465601"/>
    </source>
</evidence>
<dbReference type="RefSeq" id="WP_151865448.1">
    <property type="nucleotide sequence ID" value="NZ_WBZB01000015.1"/>
</dbReference>
<reference evidence="2 3" key="1">
    <citation type="submission" date="2019-10" db="EMBL/GenBank/DDBJ databases">
        <title>Alkaliphilus serpentinus sp. nov. and Alkaliphilus pronyensis sp. nov., two novel anaerobic alkaliphilic species isolated from the serpentinized-hosted hydrothermal field of the Prony Bay (New Caledonia).</title>
        <authorList>
            <person name="Postec A."/>
        </authorList>
    </citation>
    <scope>NUCLEOTIDE SEQUENCE [LARGE SCALE GENOMIC DNA]</scope>
    <source>
        <strain evidence="2 3">LacT</strain>
    </source>
</reference>
<gene>
    <name evidence="2" type="ORF">F8153_05890</name>
</gene>
<comment type="caution">
    <text evidence="2">The sequence shown here is derived from an EMBL/GenBank/DDBJ whole genome shotgun (WGS) entry which is preliminary data.</text>
</comment>
<dbReference type="SUPFAM" id="SSF53474">
    <property type="entry name" value="alpha/beta-Hydrolases"/>
    <property type="match status" value="1"/>
</dbReference>
<evidence type="ECO:0000259" key="1">
    <source>
        <dbReference type="Pfam" id="PF00561"/>
    </source>
</evidence>
<keyword evidence="3" id="KW-1185">Reference proteome</keyword>
<proteinExistence type="predicted"/>
<dbReference type="Proteomes" id="UP000465601">
    <property type="component" value="Unassembled WGS sequence"/>
</dbReference>
<dbReference type="GO" id="GO:0016787">
    <property type="term" value="F:hydrolase activity"/>
    <property type="evidence" value="ECO:0007669"/>
    <property type="project" value="UniProtKB-KW"/>
</dbReference>
<protein>
    <submittedName>
        <fullName evidence="2">Alpha/beta hydrolase</fullName>
    </submittedName>
</protein>
<dbReference type="InterPro" id="IPR050266">
    <property type="entry name" value="AB_hydrolase_sf"/>
</dbReference>
<dbReference type="PANTHER" id="PTHR43798">
    <property type="entry name" value="MONOACYLGLYCEROL LIPASE"/>
    <property type="match status" value="1"/>
</dbReference>
<feature type="domain" description="AB hydrolase-1" evidence="1">
    <location>
        <begin position="22"/>
        <end position="252"/>
    </location>
</feature>
<name>A0A833M9U6_9FIRM</name>
<keyword evidence="2" id="KW-0378">Hydrolase</keyword>
<sequence length="268" mass="30598">MPLIKINDLEINYKLTGEGNRVLVILNGIMMSAESWNGLTPSYAKAGYRVLNVDFRDQGMSQSSPVGYEIGQHVEDLRELLMILGIEKCNLFGISYGGQVAMLFALKHPDMLESLLLANTMARLTNYLKAIGGAWDEAAKLKDGRKFFRLAMPLIYSDRFYEKNWQWLKEREETMGKALSEEWFDRYLRLSSSHGEYDIVERLHNINLPTLVIAADRDVITPYEEQLIIHKEIKGSNLVVIPEAGHASCYEKMEEFIFIVLGFLAIKP</sequence>
<dbReference type="GO" id="GO:0016020">
    <property type="term" value="C:membrane"/>
    <property type="evidence" value="ECO:0007669"/>
    <property type="project" value="TreeGrafter"/>
</dbReference>
<dbReference type="AlphaFoldDB" id="A0A833M9U6"/>
<organism evidence="2 3">
    <name type="scientific">Alkaliphilus serpentinus</name>
    <dbReference type="NCBI Taxonomy" id="1482731"/>
    <lineage>
        <taxon>Bacteria</taxon>
        <taxon>Bacillati</taxon>
        <taxon>Bacillota</taxon>
        <taxon>Clostridia</taxon>
        <taxon>Peptostreptococcales</taxon>
        <taxon>Natronincolaceae</taxon>
        <taxon>Alkaliphilus</taxon>
    </lineage>
</organism>
<dbReference type="InterPro" id="IPR029058">
    <property type="entry name" value="AB_hydrolase_fold"/>
</dbReference>
<dbReference type="OrthoDB" id="9775557at2"/>
<dbReference type="PANTHER" id="PTHR43798:SF33">
    <property type="entry name" value="HYDROLASE, PUTATIVE (AFU_ORTHOLOGUE AFUA_2G14860)-RELATED"/>
    <property type="match status" value="1"/>
</dbReference>
<dbReference type="Gene3D" id="3.40.50.1820">
    <property type="entry name" value="alpha/beta hydrolase"/>
    <property type="match status" value="1"/>
</dbReference>
<dbReference type="EMBL" id="WBZB01000015">
    <property type="protein sequence ID" value="KAB3530860.1"/>
    <property type="molecule type" value="Genomic_DNA"/>
</dbReference>